<feature type="transmembrane region" description="Helical" evidence="2">
    <location>
        <begin position="253"/>
        <end position="281"/>
    </location>
</feature>
<dbReference type="Proteomes" id="UP000032180">
    <property type="component" value="Chromosome 5"/>
</dbReference>
<feature type="transmembrane region" description="Helical" evidence="2">
    <location>
        <begin position="378"/>
        <end position="403"/>
    </location>
</feature>
<dbReference type="HOGENOM" id="CLU_006857_0_0_1"/>
<dbReference type="EnsemblPlants" id="LPERR05G02500.1">
    <property type="protein sequence ID" value="LPERR05G02500.1"/>
    <property type="gene ID" value="LPERR05G02500"/>
</dbReference>
<evidence type="ECO:0000313" key="4">
    <source>
        <dbReference type="Proteomes" id="UP000032180"/>
    </source>
</evidence>
<keyword evidence="4" id="KW-1185">Reference proteome</keyword>
<dbReference type="eggNOG" id="ENOG502RRQD">
    <property type="taxonomic scope" value="Eukaryota"/>
</dbReference>
<dbReference type="Gramene" id="LPERR05G02500.1">
    <property type="protein sequence ID" value="LPERR05G02500.1"/>
    <property type="gene ID" value="LPERR05G02500"/>
</dbReference>
<reference evidence="4" key="2">
    <citation type="submission" date="2013-12" db="EMBL/GenBank/DDBJ databases">
        <authorList>
            <person name="Yu Y."/>
            <person name="Lee S."/>
            <person name="de Baynast K."/>
            <person name="Wissotski M."/>
            <person name="Liu L."/>
            <person name="Talag J."/>
            <person name="Goicoechea J."/>
            <person name="Angelova A."/>
            <person name="Jetty R."/>
            <person name="Kudrna D."/>
            <person name="Golser W."/>
            <person name="Rivera L."/>
            <person name="Zhang J."/>
            <person name="Wing R."/>
        </authorList>
    </citation>
    <scope>NUCLEOTIDE SEQUENCE</scope>
</reference>
<evidence type="ECO:0000313" key="3">
    <source>
        <dbReference type="EnsemblPlants" id="LPERR05G02500.1"/>
    </source>
</evidence>
<accession>A0A0D9WCK8</accession>
<evidence type="ECO:0000256" key="2">
    <source>
        <dbReference type="SAM" id="Phobius"/>
    </source>
</evidence>
<proteinExistence type="predicted"/>
<keyword evidence="2" id="KW-0472">Membrane</keyword>
<reference evidence="3 4" key="1">
    <citation type="submission" date="2012-08" db="EMBL/GenBank/DDBJ databases">
        <title>Oryza genome evolution.</title>
        <authorList>
            <person name="Wing R.A."/>
        </authorList>
    </citation>
    <scope>NUCLEOTIDE SEQUENCE</scope>
</reference>
<evidence type="ECO:0000256" key="1">
    <source>
        <dbReference type="SAM" id="MobiDB-lite"/>
    </source>
</evidence>
<feature type="region of interest" description="Disordered" evidence="1">
    <location>
        <begin position="345"/>
        <end position="370"/>
    </location>
</feature>
<dbReference type="STRING" id="77586.A0A0D9WCK8"/>
<dbReference type="PANTHER" id="PTHR33115:SF46">
    <property type="entry name" value="OS05G0141200 PROTEIN"/>
    <property type="match status" value="1"/>
</dbReference>
<sequence>MEIKRRKGHWHTLKDDAEDEEPARSMHAKLLQNLRAYSGQKSFDKYMQLIDKALPKVFKTVVDEVMTLEDPSSLDNMDHVKDDLWTKEGKVLERFIGLTVQICRSLNASDFLDKLSEANLNAETLVKKLKKVLEVYRSPSTDFPCIRVSTLDLLTWMVEKDGSYREILLQCGVYEELNEVARTAKKLESFKLFHCGVGIPEQSNECISSIATRLKEKLQQSPSFNERVTMDSSAGGEKMNKSRQDLPEKKLNFVLLCSAFLYRVMNGLGTLATIWATVVLLGGFSTLVKKQDFWYITVIAFVQSIGILGGYEDPAYQIFLRAPEALIKNRAVEAFERKMSWWRRRATQEQQPKENKQGKPNRRKQVEEKDTRGPGYQVFLGVAIMAAMQLGKIAAMITCIALSSKRLEKQDYVELNDIGNNEHQNIKWSLNIFYSLVLAQGIICIYILLSPLTHYLVYNVRRKYKLYGPSGRKILYRYKKYNFLEFIKGNVLTTLDMNLLTFSKNLVVSISVDDQLLGIRAMDRILRSVEFRRLALRRLEVSMEPGDLGKLVDLLGFVRTMEEEQDIIRGHAARVVLKLSPYLLVQSCPQIFYIISSSLLSTSNKRVCKCNMDSDLVWFGLRILDKLTDNPENCRKATDDEDGGDILSTVIDLTNMCGHGCSMSNTISDSWIEQEIIPLLQQEHDIPLPLIKRIEQEIIVGMALNILSKLVAAPGKAGNELREETSKSMHFLTNTGLILEHVEATRVISCLAVVDEATRKNIGMLPNVIKNLKKCLVSKTPYVNITKVAAKLLLLEYTSDELLNQIQSFVEENRILEDQSFSLPISAFIQELDLDQPWIQSVVQRLDLEDLLSAPPVNHSEAAAKALILLTTDCTDNVEAFLEAIKEEELDKLVKVLYFEDAEKEKRRVLAHFEGRRNLEPKTLSTVKKILCAEVEEPARSMHAKLLQNLRAYSGLKKFDGHMKVIDEALPMVFKAIVDEVATLEDPSSLDNMGHVKDDLWIKEGKLLESFIGLALQICRSLNGSDFSNKLNDADLSVETFIRKLKKILELYRSPSTDFPCIRVSTLELMTWMVEEDNSYREIFLQCGVYEELNELARTARKLESFKLFHCGVGVPEHGTGCISFLATELQKKLRGSPNFKER</sequence>
<organism evidence="3 4">
    <name type="scientific">Leersia perrieri</name>
    <dbReference type="NCBI Taxonomy" id="77586"/>
    <lineage>
        <taxon>Eukaryota</taxon>
        <taxon>Viridiplantae</taxon>
        <taxon>Streptophyta</taxon>
        <taxon>Embryophyta</taxon>
        <taxon>Tracheophyta</taxon>
        <taxon>Spermatophyta</taxon>
        <taxon>Magnoliopsida</taxon>
        <taxon>Liliopsida</taxon>
        <taxon>Poales</taxon>
        <taxon>Poaceae</taxon>
        <taxon>BOP clade</taxon>
        <taxon>Oryzoideae</taxon>
        <taxon>Oryzeae</taxon>
        <taxon>Oryzinae</taxon>
        <taxon>Leersia</taxon>
    </lineage>
</organism>
<feature type="transmembrane region" description="Helical" evidence="2">
    <location>
        <begin position="293"/>
        <end position="311"/>
    </location>
</feature>
<dbReference type="PANTHER" id="PTHR33115">
    <property type="entry name" value="ARM REPEAT SUPERFAMILY PROTEIN"/>
    <property type="match status" value="1"/>
</dbReference>
<name>A0A0D9WCK8_9ORYZ</name>
<reference evidence="3" key="3">
    <citation type="submission" date="2015-04" db="UniProtKB">
        <authorList>
            <consortium name="EnsemblPlants"/>
        </authorList>
    </citation>
    <scope>IDENTIFICATION</scope>
</reference>
<protein>
    <submittedName>
        <fullName evidence="3">Uncharacterized protein</fullName>
    </submittedName>
</protein>
<keyword evidence="2" id="KW-1133">Transmembrane helix</keyword>
<feature type="compositionally biased region" description="Basic residues" evidence="1">
    <location>
        <begin position="1"/>
        <end position="11"/>
    </location>
</feature>
<feature type="transmembrane region" description="Helical" evidence="2">
    <location>
        <begin position="432"/>
        <end position="457"/>
    </location>
</feature>
<keyword evidence="2" id="KW-0812">Transmembrane</keyword>
<dbReference type="AlphaFoldDB" id="A0A0D9WCK8"/>
<feature type="region of interest" description="Disordered" evidence="1">
    <location>
        <begin position="1"/>
        <end position="22"/>
    </location>
</feature>